<dbReference type="EMBL" id="MU825921">
    <property type="protein sequence ID" value="KAJ7382537.1"/>
    <property type="molecule type" value="Genomic_DNA"/>
</dbReference>
<feature type="compositionally biased region" description="Basic and acidic residues" evidence="7">
    <location>
        <begin position="365"/>
        <end position="384"/>
    </location>
</feature>
<comment type="cofactor">
    <cofactor evidence="1">
        <name>Mg(2+)</name>
        <dbReference type="ChEBI" id="CHEBI:18420"/>
    </cofactor>
</comment>
<protein>
    <recommendedName>
        <fullName evidence="10">Exonuclease domain-containing protein</fullName>
    </recommendedName>
</protein>
<accession>A0A9W9ZIX1</accession>
<name>A0A9W9ZIX1_9CNID</name>
<feature type="region of interest" description="Disordered" evidence="7">
    <location>
        <begin position="365"/>
        <end position="406"/>
    </location>
</feature>
<dbReference type="OrthoDB" id="5976735at2759"/>
<evidence type="ECO:0000256" key="4">
    <source>
        <dbReference type="ARBA" id="ARBA00022801"/>
    </source>
</evidence>
<dbReference type="PANTHER" id="PTHR13058:SF19">
    <property type="entry name" value="LD40940P"/>
    <property type="match status" value="1"/>
</dbReference>
<dbReference type="InterPro" id="IPR012337">
    <property type="entry name" value="RNaseH-like_sf"/>
</dbReference>
<keyword evidence="9" id="KW-1185">Reference proteome</keyword>
<dbReference type="GO" id="GO:0046872">
    <property type="term" value="F:metal ion binding"/>
    <property type="evidence" value="ECO:0007669"/>
    <property type="project" value="UniProtKB-KW"/>
</dbReference>
<feature type="non-terminal residue" evidence="8">
    <location>
        <position position="1"/>
    </location>
</feature>
<evidence type="ECO:0008006" key="10">
    <source>
        <dbReference type="Google" id="ProtNLM"/>
    </source>
</evidence>
<evidence type="ECO:0000256" key="3">
    <source>
        <dbReference type="ARBA" id="ARBA00022723"/>
    </source>
</evidence>
<evidence type="ECO:0000256" key="6">
    <source>
        <dbReference type="ARBA" id="ARBA00022842"/>
    </source>
</evidence>
<keyword evidence="5" id="KW-0269">Exonuclease</keyword>
<proteinExistence type="predicted"/>
<evidence type="ECO:0000313" key="9">
    <source>
        <dbReference type="Proteomes" id="UP001163046"/>
    </source>
</evidence>
<reference evidence="8" key="1">
    <citation type="submission" date="2023-01" db="EMBL/GenBank/DDBJ databases">
        <title>Genome assembly of the deep-sea coral Lophelia pertusa.</title>
        <authorList>
            <person name="Herrera S."/>
            <person name="Cordes E."/>
        </authorList>
    </citation>
    <scope>NUCLEOTIDE SEQUENCE</scope>
    <source>
        <strain evidence="8">USNM1676648</strain>
        <tissue evidence="8">Polyp</tissue>
    </source>
</reference>
<feature type="compositionally biased region" description="Low complexity" evidence="7">
    <location>
        <begin position="385"/>
        <end position="403"/>
    </location>
</feature>
<organism evidence="8 9">
    <name type="scientific">Desmophyllum pertusum</name>
    <dbReference type="NCBI Taxonomy" id="174260"/>
    <lineage>
        <taxon>Eukaryota</taxon>
        <taxon>Metazoa</taxon>
        <taxon>Cnidaria</taxon>
        <taxon>Anthozoa</taxon>
        <taxon>Hexacorallia</taxon>
        <taxon>Scleractinia</taxon>
        <taxon>Caryophylliina</taxon>
        <taxon>Caryophylliidae</taxon>
        <taxon>Desmophyllum</taxon>
    </lineage>
</organism>
<dbReference type="GO" id="GO:0008296">
    <property type="term" value="F:3'-5'-DNA exonuclease activity"/>
    <property type="evidence" value="ECO:0007669"/>
    <property type="project" value="TreeGrafter"/>
</dbReference>
<dbReference type="SUPFAM" id="SSF53098">
    <property type="entry name" value="Ribonuclease H-like"/>
    <property type="match status" value="1"/>
</dbReference>
<evidence type="ECO:0000256" key="5">
    <source>
        <dbReference type="ARBA" id="ARBA00022839"/>
    </source>
</evidence>
<dbReference type="AlphaFoldDB" id="A0A9W9ZIX1"/>
<evidence type="ECO:0000256" key="2">
    <source>
        <dbReference type="ARBA" id="ARBA00022722"/>
    </source>
</evidence>
<dbReference type="Gene3D" id="3.30.420.10">
    <property type="entry name" value="Ribonuclease H-like superfamily/Ribonuclease H"/>
    <property type="match status" value="1"/>
</dbReference>
<evidence type="ECO:0000256" key="7">
    <source>
        <dbReference type="SAM" id="MobiDB-lite"/>
    </source>
</evidence>
<dbReference type="GO" id="GO:0005737">
    <property type="term" value="C:cytoplasm"/>
    <property type="evidence" value="ECO:0007669"/>
    <property type="project" value="TreeGrafter"/>
</dbReference>
<gene>
    <name evidence="8" type="ORF">OS493_034428</name>
</gene>
<dbReference type="PANTHER" id="PTHR13058">
    <property type="entry name" value="THREE PRIME REPAIR EXONUCLEASE 1, 2"/>
    <property type="match status" value="1"/>
</dbReference>
<evidence type="ECO:0000313" key="8">
    <source>
        <dbReference type="EMBL" id="KAJ7382537.1"/>
    </source>
</evidence>
<keyword evidence="4" id="KW-0378">Hydrolase</keyword>
<dbReference type="GO" id="GO:0006308">
    <property type="term" value="P:DNA catabolic process"/>
    <property type="evidence" value="ECO:0007669"/>
    <property type="project" value="TreeGrafter"/>
</dbReference>
<comment type="caution">
    <text evidence="8">The sequence shown here is derived from an EMBL/GenBank/DDBJ whole genome shotgun (WGS) entry which is preliminary data.</text>
</comment>
<dbReference type="InterPro" id="IPR036397">
    <property type="entry name" value="RNaseH_sf"/>
</dbReference>
<dbReference type="Proteomes" id="UP001163046">
    <property type="component" value="Unassembled WGS sequence"/>
</dbReference>
<keyword evidence="3" id="KW-0479">Metal-binding</keyword>
<dbReference type="CDD" id="cd06127">
    <property type="entry name" value="DEDDh"/>
    <property type="match status" value="1"/>
</dbReference>
<evidence type="ECO:0000256" key="1">
    <source>
        <dbReference type="ARBA" id="ARBA00001946"/>
    </source>
</evidence>
<sequence length="483" mass="54531">ILKDIESIVRQYTARPLAKQVKYDKNNVYNFLIFDTETNTTGKSAELCQLSITDQSGLHQFSRYILPVQDIDYFASKINKLKIVKINGERKLFKDNKEVNALPLKEVLSQFLSYVSQSTDRAKSTTDKKVSTVIIGHNASMFDTPILLRNSGTEFTESLASMDIWFADSLSLFKTLVKNQLPSLQNTDGSFPKTNQSSLYKSLFDTSFDAHDALEDVLAVRRILFDSRLQLSTETIIDNSCLVSAVHSAQNLTYLDRRHLLMQSFKGNLDHPERLKKNMIEKIAGSGLAFADLKRVFSRLSSDISVKCHFLEREAIAQDLKRKDNEKWWIPKVKRVKLDEVKIVKKDPKLAWGICVTCFRERGGEEKSKGNAKQDKTQAPKVSKESLSGSIPSSSSSSESSESNQLPYKTSLLDIVVRREENKDSTDDFVKDSSLHAKVDTLLSEVKALKEQRSTKRNDQNSPSALAAVDSKCHKEVAELMLK</sequence>
<dbReference type="InterPro" id="IPR040393">
    <property type="entry name" value="TREX1/2"/>
</dbReference>
<keyword evidence="6" id="KW-0460">Magnesium</keyword>
<keyword evidence="2" id="KW-0540">Nuclease</keyword>
<dbReference type="GO" id="GO:0003676">
    <property type="term" value="F:nucleic acid binding"/>
    <property type="evidence" value="ECO:0007669"/>
    <property type="project" value="InterPro"/>
</dbReference>